<keyword evidence="9" id="KW-0812">Transmembrane</keyword>
<evidence type="ECO:0000256" key="14">
    <source>
        <dbReference type="ARBA" id="ARBA00022963"/>
    </source>
</evidence>
<evidence type="ECO:0000256" key="3">
    <source>
        <dbReference type="ARBA" id="ARBA00010525"/>
    </source>
</evidence>
<evidence type="ECO:0000256" key="1">
    <source>
        <dbReference type="ARBA" id="ARBA00000111"/>
    </source>
</evidence>
<comment type="similarity">
    <text evidence="3 20">Belongs to the phospholipase A1 family.</text>
</comment>
<evidence type="ECO:0000256" key="13">
    <source>
        <dbReference type="ARBA" id="ARBA00022837"/>
    </source>
</evidence>
<evidence type="ECO:0000256" key="18">
    <source>
        <dbReference type="PIRSR" id="PIRSR603187-1"/>
    </source>
</evidence>
<evidence type="ECO:0000256" key="7">
    <source>
        <dbReference type="ARBA" id="ARBA00021726"/>
    </source>
</evidence>
<evidence type="ECO:0000256" key="6">
    <source>
        <dbReference type="ARBA" id="ARBA00013278"/>
    </source>
</evidence>
<dbReference type="EC" id="3.1.1.32" evidence="5 20"/>
<dbReference type="PANTHER" id="PTHR40457">
    <property type="entry name" value="PHOSPHOLIPASE A1"/>
    <property type="match status" value="1"/>
</dbReference>
<dbReference type="InterPro" id="IPR003187">
    <property type="entry name" value="PLipase_A1"/>
</dbReference>
<keyword evidence="10 19" id="KW-0479">Metal-binding</keyword>
<dbReference type="AlphaFoldDB" id="A0A1H3XA19"/>
<evidence type="ECO:0000313" key="22">
    <source>
        <dbReference type="Proteomes" id="UP000198658"/>
    </source>
</evidence>
<dbReference type="SUPFAM" id="SSF56931">
    <property type="entry name" value="Outer membrane phospholipase A (OMPLA)"/>
    <property type="match status" value="1"/>
</dbReference>
<evidence type="ECO:0000256" key="9">
    <source>
        <dbReference type="ARBA" id="ARBA00022692"/>
    </source>
</evidence>
<feature type="active site" description="Nucleophile" evidence="18">
    <location>
        <position position="254"/>
    </location>
</feature>
<reference evidence="22" key="1">
    <citation type="submission" date="2016-10" db="EMBL/GenBank/DDBJ databases">
        <authorList>
            <person name="Varghese N."/>
            <person name="Submissions S."/>
        </authorList>
    </citation>
    <scope>NUCLEOTIDE SEQUENCE [LARGE SCALE GENOMIC DNA]</scope>
    <source>
        <strain evidence="22">CGMCC 1.10657</strain>
    </source>
</reference>
<keyword evidence="22" id="KW-1185">Reference proteome</keyword>
<evidence type="ECO:0000313" key="21">
    <source>
        <dbReference type="EMBL" id="SDZ95408.1"/>
    </source>
</evidence>
<keyword evidence="11" id="KW-0732">Signal</keyword>
<feature type="binding site" description="in dimeric form" evidence="19">
    <location>
        <position position="298"/>
    </location>
    <ligand>
        <name>Ca(2+)</name>
        <dbReference type="ChEBI" id="CHEBI:29108"/>
        <label>1</label>
    </ligand>
</feature>
<keyword evidence="14 20" id="KW-0442">Lipid degradation</keyword>
<dbReference type="GO" id="GO:0009279">
    <property type="term" value="C:cell outer membrane"/>
    <property type="evidence" value="ECO:0007669"/>
    <property type="project" value="UniProtKB-SubCell"/>
</dbReference>
<evidence type="ECO:0000256" key="16">
    <source>
        <dbReference type="ARBA" id="ARBA00023136"/>
    </source>
</evidence>
<dbReference type="GO" id="GO:0008970">
    <property type="term" value="F:phospholipase A1 activity"/>
    <property type="evidence" value="ECO:0007669"/>
    <property type="project" value="UniProtKB-EC"/>
</dbReference>
<keyword evidence="17 20" id="KW-0998">Cell outer membrane</keyword>
<comment type="cofactor">
    <cofactor evidence="20">
        <name>Ca(2+)</name>
        <dbReference type="ChEBI" id="CHEBI:29108"/>
    </cofactor>
    <text evidence="20">Binds 1 Ca(2+) ion per monomer. In the dimeric form the Ca(2+) is bound by different amino acids with binding of each Ca(2+) shared with ligands coming from each monomer. The Ca(2+) ion may have a role in catalysis.</text>
</comment>
<dbReference type="GO" id="GO:0005509">
    <property type="term" value="F:calcium ion binding"/>
    <property type="evidence" value="ECO:0007669"/>
    <property type="project" value="TreeGrafter"/>
</dbReference>
<dbReference type="EMBL" id="FNQO01000001">
    <property type="protein sequence ID" value="SDZ95408.1"/>
    <property type="molecule type" value="Genomic_DNA"/>
</dbReference>
<evidence type="ECO:0000256" key="19">
    <source>
        <dbReference type="PIRSR" id="PIRSR603187-2"/>
    </source>
</evidence>
<comment type="catalytic activity">
    <reaction evidence="1 20">
        <text>a 1,2-diacyl-sn-glycero-3-phosphocholine + H2O = a 2-acyl-sn-glycero-3-phosphocholine + a fatty acid + H(+)</text>
        <dbReference type="Rhea" id="RHEA:18689"/>
        <dbReference type="ChEBI" id="CHEBI:15377"/>
        <dbReference type="ChEBI" id="CHEBI:15378"/>
        <dbReference type="ChEBI" id="CHEBI:28868"/>
        <dbReference type="ChEBI" id="CHEBI:57643"/>
        <dbReference type="ChEBI" id="CHEBI:57875"/>
        <dbReference type="EC" id="3.1.1.32"/>
    </reaction>
</comment>
<dbReference type="GO" id="GO:0004623">
    <property type="term" value="F:phospholipase A2 activity"/>
    <property type="evidence" value="ECO:0007669"/>
    <property type="project" value="UniProtKB-EC"/>
</dbReference>
<protein>
    <recommendedName>
        <fullName evidence="7 20">Phospholipase A1</fullName>
        <ecNumber evidence="5 20">3.1.1.32</ecNumber>
        <ecNumber evidence="6 20">3.1.1.4</ecNumber>
    </recommendedName>
    <alternativeName>
        <fullName evidence="20">Phosphatidylcholine 1-acylhydrolase</fullName>
    </alternativeName>
</protein>
<sequence>MPLLKLFGGIGIAALFAADVGAVEAVSQDALQEATESVQKALQEATAVSPEEQEETCLREQLVVAPASTTLDEMRRFCAQQVYGPPMQREARPPEGMQPVDTVPEPRGQTPVEEVPVVGASQAALAIRDAASNPFTLASHKVNYLLPAVYNPSPNKAGLEDVEVAGETLDKLQKVEVQFQLSVQVPVWRGFLGQASFMSVAYTNRSFWQAYNSDISSPFRETNHEPELIMTWLNDWSLFGWQNVANQLAINHQSNGRSEPLSRSWNRIYTNMLFEKGDRYFISFKPWYRIPEKREKDDNPDIEAYLGHFELTGGYRCGGHQYGIMLRNNLRSDNRGAVELRWSFPIGNRVRGYVKYFNGYGESLIDYDESVQTLGFGFELARGL</sequence>
<evidence type="ECO:0000256" key="10">
    <source>
        <dbReference type="ARBA" id="ARBA00022723"/>
    </source>
</evidence>
<feature type="binding site" description="in dimeric form" evidence="19">
    <location>
        <position position="257"/>
    </location>
    <ligand>
        <name>Ca(2+)</name>
        <dbReference type="ChEBI" id="CHEBI:29108"/>
        <label>1</label>
    </ligand>
</feature>
<dbReference type="EC" id="3.1.1.4" evidence="6 20"/>
<comment type="subcellular location">
    <subcellularLocation>
        <location evidence="20">Cell outer membrane</location>
        <topology evidence="20">Multi-pass membrane protein</topology>
    </subcellularLocation>
    <text evidence="20">One of the very few enzymes located there.</text>
</comment>
<dbReference type="Pfam" id="PF02253">
    <property type="entry name" value="PLA1"/>
    <property type="match status" value="1"/>
</dbReference>
<proteinExistence type="inferred from homology"/>
<dbReference type="Proteomes" id="UP000198658">
    <property type="component" value="Unassembled WGS sequence"/>
</dbReference>
<dbReference type="GO" id="GO:0016042">
    <property type="term" value="P:lipid catabolic process"/>
    <property type="evidence" value="ECO:0007669"/>
    <property type="project" value="UniProtKB-KW"/>
</dbReference>
<accession>A0A1H3XA19</accession>
<evidence type="ECO:0000256" key="20">
    <source>
        <dbReference type="RuleBase" id="RU366027"/>
    </source>
</evidence>
<dbReference type="PANTHER" id="PTHR40457:SF1">
    <property type="entry name" value="PHOSPHOLIPASE A1"/>
    <property type="match status" value="1"/>
</dbReference>
<evidence type="ECO:0000256" key="15">
    <source>
        <dbReference type="ARBA" id="ARBA00023098"/>
    </source>
</evidence>
<comment type="subunit">
    <text evidence="4 20">Homodimer; dimerization is reversible, and the dimeric form is the active one.</text>
</comment>
<keyword evidence="8" id="KW-1134">Transmembrane beta strand</keyword>
<keyword evidence="13 19" id="KW-0106">Calcium</keyword>
<evidence type="ECO:0000256" key="11">
    <source>
        <dbReference type="ARBA" id="ARBA00022729"/>
    </source>
</evidence>
<evidence type="ECO:0000256" key="12">
    <source>
        <dbReference type="ARBA" id="ARBA00022801"/>
    </source>
</evidence>
<name>A0A1H3XA19_9GAMM</name>
<feature type="binding site" description="in dimeric form" evidence="19">
    <location>
        <position position="216"/>
    </location>
    <ligand>
        <name>Ca(2+)</name>
        <dbReference type="ChEBI" id="CHEBI:29108"/>
        <label>1</label>
    </ligand>
</feature>
<dbReference type="STRING" id="658218.SAMN05216562_1390"/>
<comment type="catalytic activity">
    <reaction evidence="2 20">
        <text>a 1,2-diacyl-sn-glycero-3-phosphocholine + H2O = a 1-acyl-sn-glycero-3-phosphocholine + a fatty acid + H(+)</text>
        <dbReference type="Rhea" id="RHEA:15801"/>
        <dbReference type="ChEBI" id="CHEBI:15377"/>
        <dbReference type="ChEBI" id="CHEBI:15378"/>
        <dbReference type="ChEBI" id="CHEBI:28868"/>
        <dbReference type="ChEBI" id="CHEBI:57643"/>
        <dbReference type="ChEBI" id="CHEBI:58168"/>
        <dbReference type="EC" id="3.1.1.4"/>
    </reaction>
</comment>
<feature type="binding site" description="in dimeric form" evidence="19">
    <location>
        <position position="262"/>
    </location>
    <ligand>
        <name>Ca(2+)</name>
        <dbReference type="ChEBI" id="CHEBI:29108"/>
        <label>1</label>
    </ligand>
</feature>
<organism evidence="21 22">
    <name type="scientific">Microbulbifer marinus</name>
    <dbReference type="NCBI Taxonomy" id="658218"/>
    <lineage>
        <taxon>Bacteria</taxon>
        <taxon>Pseudomonadati</taxon>
        <taxon>Pseudomonadota</taxon>
        <taxon>Gammaproteobacteria</taxon>
        <taxon>Cellvibrionales</taxon>
        <taxon>Microbulbiferaceae</taxon>
        <taxon>Microbulbifer</taxon>
    </lineage>
</organism>
<keyword evidence="16" id="KW-0472">Membrane</keyword>
<evidence type="ECO:0000256" key="17">
    <source>
        <dbReference type="ARBA" id="ARBA00023237"/>
    </source>
</evidence>
<keyword evidence="12 20" id="KW-0378">Hydrolase</keyword>
<gene>
    <name evidence="21" type="ORF">SAMN05216562_1390</name>
</gene>
<dbReference type="InterPro" id="IPR036541">
    <property type="entry name" value="PLipase_A1_sf"/>
</dbReference>
<evidence type="ECO:0000256" key="5">
    <source>
        <dbReference type="ARBA" id="ARBA00013179"/>
    </source>
</evidence>
<keyword evidence="15 20" id="KW-0443">Lipid metabolism</keyword>
<dbReference type="PRINTS" id="PR01486">
    <property type="entry name" value="PHPHLIPASEA1"/>
</dbReference>
<comment type="function">
    <text evidence="20">Hydrolysis of phosphatidylcholine with phospholipase A2 (EC 3.1.1.4) and phospholipase A1 (EC 3.1.1.32) activities.</text>
</comment>
<feature type="active site" description="Proton acceptor" evidence="18">
    <location>
        <position position="252"/>
    </location>
</feature>
<dbReference type="CDD" id="cd00541">
    <property type="entry name" value="OMPLA"/>
    <property type="match status" value="1"/>
</dbReference>
<dbReference type="Gene3D" id="2.40.230.10">
    <property type="entry name" value="Phospholipase A1"/>
    <property type="match status" value="1"/>
</dbReference>
<evidence type="ECO:0000256" key="8">
    <source>
        <dbReference type="ARBA" id="ARBA00022452"/>
    </source>
</evidence>
<evidence type="ECO:0000256" key="2">
    <source>
        <dbReference type="ARBA" id="ARBA00001604"/>
    </source>
</evidence>
<evidence type="ECO:0000256" key="4">
    <source>
        <dbReference type="ARBA" id="ARBA00011702"/>
    </source>
</evidence>